<reference evidence="2" key="1">
    <citation type="submission" date="2020-10" db="EMBL/GenBank/DDBJ databases">
        <authorList>
            <person name="Kikuchi T."/>
        </authorList>
    </citation>
    <scope>NUCLEOTIDE SEQUENCE</scope>
    <source>
        <strain evidence="2">NKZ352</strain>
    </source>
</reference>
<feature type="transmembrane region" description="Helical" evidence="1">
    <location>
        <begin position="12"/>
        <end position="36"/>
    </location>
</feature>
<keyword evidence="1" id="KW-0812">Transmembrane</keyword>
<proteinExistence type="predicted"/>
<sequence>MGSIDIFSDEIPTFYIATVYLIAVLGMSTSSFSMHLVKNKLSNTPYRYYLLTYMLNSSVAEMFTIFCILPKPLFPIVGAKVWSPVVNNFGLNKYLATSTLRHSLCHNSKKQFKNTIQKAANMSLDNVYFYEYKTNDMILYSVFFGYGFELAGVFFLAFCPQEPYPYNEMSFKA</sequence>
<gene>
    <name evidence="2" type="ORF">CAUJ_LOCUS2497</name>
</gene>
<name>A0A8S1GUQ3_9PELO</name>
<dbReference type="InterPro" id="IPR019429">
    <property type="entry name" value="7TM_GPCR_serpentine_rcpt_Sri"/>
</dbReference>
<evidence type="ECO:0000313" key="2">
    <source>
        <dbReference type="EMBL" id="CAD6186578.1"/>
    </source>
</evidence>
<keyword evidence="1" id="KW-0472">Membrane</keyword>
<dbReference type="Proteomes" id="UP000835052">
    <property type="component" value="Unassembled WGS sequence"/>
</dbReference>
<feature type="transmembrane region" description="Helical" evidence="1">
    <location>
        <begin position="137"/>
        <end position="159"/>
    </location>
</feature>
<dbReference type="Pfam" id="PF10327">
    <property type="entry name" value="7TM_GPCR_Sri"/>
    <property type="match status" value="1"/>
</dbReference>
<dbReference type="EMBL" id="CAJGYM010000004">
    <property type="protein sequence ID" value="CAD6186578.1"/>
    <property type="molecule type" value="Genomic_DNA"/>
</dbReference>
<evidence type="ECO:0000313" key="3">
    <source>
        <dbReference type="Proteomes" id="UP000835052"/>
    </source>
</evidence>
<comment type="caution">
    <text evidence="2">The sequence shown here is derived from an EMBL/GenBank/DDBJ whole genome shotgun (WGS) entry which is preliminary data.</text>
</comment>
<keyword evidence="1" id="KW-1133">Transmembrane helix</keyword>
<keyword evidence="3" id="KW-1185">Reference proteome</keyword>
<accession>A0A8S1GUQ3</accession>
<dbReference type="AlphaFoldDB" id="A0A8S1GUQ3"/>
<feature type="transmembrane region" description="Helical" evidence="1">
    <location>
        <begin position="48"/>
        <end position="69"/>
    </location>
</feature>
<organism evidence="2 3">
    <name type="scientific">Caenorhabditis auriculariae</name>
    <dbReference type="NCBI Taxonomy" id="2777116"/>
    <lineage>
        <taxon>Eukaryota</taxon>
        <taxon>Metazoa</taxon>
        <taxon>Ecdysozoa</taxon>
        <taxon>Nematoda</taxon>
        <taxon>Chromadorea</taxon>
        <taxon>Rhabditida</taxon>
        <taxon>Rhabditina</taxon>
        <taxon>Rhabditomorpha</taxon>
        <taxon>Rhabditoidea</taxon>
        <taxon>Rhabditidae</taxon>
        <taxon>Peloderinae</taxon>
        <taxon>Caenorhabditis</taxon>
    </lineage>
</organism>
<protein>
    <submittedName>
        <fullName evidence="2">Uncharacterized protein</fullName>
    </submittedName>
</protein>
<evidence type="ECO:0000256" key="1">
    <source>
        <dbReference type="SAM" id="Phobius"/>
    </source>
</evidence>